<evidence type="ECO:0000256" key="4">
    <source>
        <dbReference type="SAM" id="SignalP"/>
    </source>
</evidence>
<feature type="domain" description="Periplasmic binding protein" evidence="5">
    <location>
        <begin position="36"/>
        <end position="291"/>
    </location>
</feature>
<dbReference type="SUPFAM" id="SSF53822">
    <property type="entry name" value="Periplasmic binding protein-like I"/>
    <property type="match status" value="1"/>
</dbReference>
<dbReference type="RefSeq" id="WP_395246298.1">
    <property type="nucleotide sequence ID" value="NZ_JBINXA010000002.1"/>
</dbReference>
<sequence length="321" mass="34032">MKKSFSEHLFSLAALSAALYATSALAVEFKPSDHLIVIITPSHSNAFYKAESDTAQAAAKKLGYRTNALVHQDDPDIQLRLVQTAIGDNASAIILDNAGSDSSIAAVKRAKEAGIPTFLIDREVNANGIATAQIVSNNSQCATSVAEFFAEQVGFKGEYVELTGRTSDVNAHVRSEGFHRVLDQIPDMKMVAQQSANWDQTQGYNVMQSIIQANPNIVGVLAGNDTMALGAAAALKNAGNDKVIVVGIDGNPDVVRQIAGAGPIAATGLQQATKMAAMAMEQADQYLRTGKTDKPEKQSVDCVLVSKNNSHQVREGGFGMQ</sequence>
<keyword evidence="3 4" id="KW-0732">Signal</keyword>
<dbReference type="PANTHER" id="PTHR46847">
    <property type="entry name" value="D-ALLOSE-BINDING PERIPLASMIC PROTEIN-RELATED"/>
    <property type="match status" value="1"/>
</dbReference>
<dbReference type="Proteomes" id="UP001609821">
    <property type="component" value="Unassembled WGS sequence"/>
</dbReference>
<evidence type="ECO:0000313" key="6">
    <source>
        <dbReference type="EMBL" id="MFH6564550.1"/>
    </source>
</evidence>
<keyword evidence="7" id="KW-1185">Reference proteome</keyword>
<feature type="signal peptide" evidence="4">
    <location>
        <begin position="1"/>
        <end position="26"/>
    </location>
</feature>
<accession>A0ABW7LSI6</accession>
<organism evidence="6 7">
    <name type="scientific">Pseudomonas kulmbachensis</name>
    <dbReference type="NCBI Taxonomy" id="3043408"/>
    <lineage>
        <taxon>Bacteria</taxon>
        <taxon>Pseudomonadati</taxon>
        <taxon>Pseudomonadota</taxon>
        <taxon>Gammaproteobacteria</taxon>
        <taxon>Pseudomonadales</taxon>
        <taxon>Pseudomonadaceae</taxon>
        <taxon>Pseudomonas</taxon>
    </lineage>
</organism>
<proteinExistence type="inferred from homology"/>
<reference evidence="6 7" key="1">
    <citation type="submission" date="2024-10" db="EMBL/GenBank/DDBJ databases">
        <title>Aeromonas and Pseudomonas from the Cagarras Archipelago, Rio de Janeiro, Brazil.</title>
        <authorList>
            <person name="Canellas A.L.B."/>
            <person name="Laport M.S."/>
        </authorList>
    </citation>
    <scope>NUCLEOTIDE SEQUENCE [LARGE SCALE GENOMIC DNA]</scope>
    <source>
        <strain evidence="6 7">CPF-4</strain>
    </source>
</reference>
<evidence type="ECO:0000256" key="2">
    <source>
        <dbReference type="ARBA" id="ARBA00007639"/>
    </source>
</evidence>
<evidence type="ECO:0000256" key="1">
    <source>
        <dbReference type="ARBA" id="ARBA00004196"/>
    </source>
</evidence>
<name>A0ABW7LSI6_9PSED</name>
<feature type="chain" id="PRO_5047385047" evidence="4">
    <location>
        <begin position="27"/>
        <end position="321"/>
    </location>
</feature>
<dbReference type="Pfam" id="PF13407">
    <property type="entry name" value="Peripla_BP_4"/>
    <property type="match status" value="1"/>
</dbReference>
<gene>
    <name evidence="6" type="ORF">ACHMWK_00825</name>
</gene>
<dbReference type="EMBL" id="JBINXB010000001">
    <property type="protein sequence ID" value="MFH6564550.1"/>
    <property type="molecule type" value="Genomic_DNA"/>
</dbReference>
<dbReference type="Gene3D" id="3.40.50.2300">
    <property type="match status" value="2"/>
</dbReference>
<evidence type="ECO:0000256" key="3">
    <source>
        <dbReference type="ARBA" id="ARBA00022729"/>
    </source>
</evidence>
<dbReference type="InterPro" id="IPR025997">
    <property type="entry name" value="SBP_2_dom"/>
</dbReference>
<dbReference type="PANTHER" id="PTHR46847:SF1">
    <property type="entry name" value="D-ALLOSE-BINDING PERIPLASMIC PROTEIN-RELATED"/>
    <property type="match status" value="1"/>
</dbReference>
<dbReference type="InterPro" id="IPR028082">
    <property type="entry name" value="Peripla_BP_I"/>
</dbReference>
<comment type="subcellular location">
    <subcellularLocation>
        <location evidence="1">Cell envelope</location>
    </subcellularLocation>
</comment>
<protein>
    <submittedName>
        <fullName evidence="6">D-ribose ABC transporter substrate-binding protein</fullName>
    </submittedName>
</protein>
<comment type="caution">
    <text evidence="6">The sequence shown here is derived from an EMBL/GenBank/DDBJ whole genome shotgun (WGS) entry which is preliminary data.</text>
</comment>
<evidence type="ECO:0000259" key="5">
    <source>
        <dbReference type="Pfam" id="PF13407"/>
    </source>
</evidence>
<dbReference type="CDD" id="cd19967">
    <property type="entry name" value="PBP1_TmRBP-like"/>
    <property type="match status" value="1"/>
</dbReference>
<comment type="similarity">
    <text evidence="2">Belongs to the bacterial solute-binding protein 2 family.</text>
</comment>
<evidence type="ECO:0000313" key="7">
    <source>
        <dbReference type="Proteomes" id="UP001609821"/>
    </source>
</evidence>